<dbReference type="InterPro" id="IPR011006">
    <property type="entry name" value="CheY-like_superfamily"/>
</dbReference>
<dbReference type="Gene3D" id="3.40.50.2300">
    <property type="match status" value="1"/>
</dbReference>
<sequence>MGIKKILVVDDSATDRYLLTEILSRHGFEVETADNGEEAFGKIQRNRPELVLMDVVMPGKNGFQITRQMTRDPSLRDIPIMMCSIKDQETDRIWALSQGACDYVVKPVDAQELLSKIAALG</sequence>
<dbReference type="InterPro" id="IPR001789">
    <property type="entry name" value="Sig_transdc_resp-reg_receiver"/>
</dbReference>
<dbReference type="SUPFAM" id="SSF52172">
    <property type="entry name" value="CheY-like"/>
    <property type="match status" value="1"/>
</dbReference>
<keyword evidence="1 2" id="KW-0597">Phosphoprotein</keyword>
<evidence type="ECO:0000313" key="4">
    <source>
        <dbReference type="EMBL" id="AKZ61648.1"/>
    </source>
</evidence>
<feature type="domain" description="Response regulatory" evidence="3">
    <location>
        <begin position="5"/>
        <end position="121"/>
    </location>
</feature>
<dbReference type="Proteomes" id="UP000063429">
    <property type="component" value="Chromosome"/>
</dbReference>
<dbReference type="SMART" id="SM00448">
    <property type="entry name" value="REC"/>
    <property type="match status" value="1"/>
</dbReference>
<dbReference type="PANTHER" id="PTHR44591:SF20">
    <property type="entry name" value="PROTEIN PILH"/>
    <property type="match status" value="1"/>
</dbReference>
<reference evidence="5" key="1">
    <citation type="journal article" date="2015" name="Genome Announc.">
        <title>Complete Genome Sequence of Herbaspirillum hiltneri N3 (DSM 17495), Isolated from Surface-Sterilized Wheat Roots.</title>
        <authorList>
            <person name="Guizelini D."/>
            <person name="Saizaki P.M."/>
            <person name="Coimbra N.A."/>
            <person name="Weiss V.A."/>
            <person name="Faoro H."/>
            <person name="Sfeir M.Z."/>
            <person name="Baura V.A."/>
            <person name="Monteiro R.A."/>
            <person name="Chubatsu L.S."/>
            <person name="Souza E.M."/>
            <person name="Cruz L.M."/>
            <person name="Pedrosa F.O."/>
            <person name="Raittz R.T."/>
            <person name="Marchaukoski J.N."/>
            <person name="Steffens M.B."/>
        </authorList>
    </citation>
    <scope>NUCLEOTIDE SEQUENCE [LARGE SCALE GENOMIC DNA]</scope>
    <source>
        <strain evidence="5">N3</strain>
    </source>
</reference>
<keyword evidence="5" id="KW-1185">Reference proteome</keyword>
<evidence type="ECO:0000259" key="3">
    <source>
        <dbReference type="PROSITE" id="PS50110"/>
    </source>
</evidence>
<organism evidence="4 5">
    <name type="scientific">Herbaspirillum hiltneri N3</name>
    <dbReference type="NCBI Taxonomy" id="1262470"/>
    <lineage>
        <taxon>Bacteria</taxon>
        <taxon>Pseudomonadati</taxon>
        <taxon>Pseudomonadota</taxon>
        <taxon>Betaproteobacteria</taxon>
        <taxon>Burkholderiales</taxon>
        <taxon>Oxalobacteraceae</taxon>
        <taxon>Herbaspirillum</taxon>
    </lineage>
</organism>
<gene>
    <name evidence="4" type="ORF">F506_02250</name>
</gene>
<name>A0ABM5UWL2_9BURK</name>
<evidence type="ECO:0000313" key="5">
    <source>
        <dbReference type="Proteomes" id="UP000063429"/>
    </source>
</evidence>
<dbReference type="PANTHER" id="PTHR44591">
    <property type="entry name" value="STRESS RESPONSE REGULATOR PROTEIN 1"/>
    <property type="match status" value="1"/>
</dbReference>
<dbReference type="RefSeq" id="WP_053195145.1">
    <property type="nucleotide sequence ID" value="NZ_CP011409.1"/>
</dbReference>
<evidence type="ECO:0000256" key="2">
    <source>
        <dbReference type="PROSITE-ProRule" id="PRU00169"/>
    </source>
</evidence>
<dbReference type="PROSITE" id="PS50110">
    <property type="entry name" value="RESPONSE_REGULATORY"/>
    <property type="match status" value="1"/>
</dbReference>
<feature type="modified residue" description="4-aspartylphosphate" evidence="2">
    <location>
        <position position="54"/>
    </location>
</feature>
<evidence type="ECO:0000256" key="1">
    <source>
        <dbReference type="ARBA" id="ARBA00022553"/>
    </source>
</evidence>
<dbReference type="Pfam" id="PF00072">
    <property type="entry name" value="Response_reg"/>
    <property type="match status" value="1"/>
</dbReference>
<dbReference type="InterPro" id="IPR050595">
    <property type="entry name" value="Bact_response_regulator"/>
</dbReference>
<proteinExistence type="predicted"/>
<dbReference type="EMBL" id="CP011409">
    <property type="protein sequence ID" value="AKZ61648.1"/>
    <property type="molecule type" value="Genomic_DNA"/>
</dbReference>
<protein>
    <submittedName>
        <fullName evidence="4">Chemotaxis protein CheY</fullName>
    </submittedName>
</protein>
<accession>A0ABM5UWL2</accession>